<proteinExistence type="predicted"/>
<feature type="compositionally biased region" description="Basic residues" evidence="1">
    <location>
        <begin position="659"/>
        <end position="670"/>
    </location>
</feature>
<evidence type="ECO:0000256" key="2">
    <source>
        <dbReference type="SAM" id="SignalP"/>
    </source>
</evidence>
<dbReference type="Proteomes" id="UP000078343">
    <property type="component" value="Unassembled WGS sequence"/>
</dbReference>
<name>A0A178Z5P5_9EURO</name>
<protein>
    <submittedName>
        <fullName evidence="3">Uncharacterized protein</fullName>
    </submittedName>
</protein>
<keyword evidence="2" id="KW-0732">Signal</keyword>
<dbReference type="RefSeq" id="XP_018688208.1">
    <property type="nucleotide sequence ID" value="XM_018842795.1"/>
</dbReference>
<comment type="caution">
    <text evidence="3">The sequence shown here is derived from an EMBL/GenBank/DDBJ whole genome shotgun (WGS) entry which is preliminary data.</text>
</comment>
<dbReference type="STRING" id="1367422.A0A178Z5P5"/>
<feature type="signal peptide" evidence="2">
    <location>
        <begin position="1"/>
        <end position="20"/>
    </location>
</feature>
<sequence length="670" mass="72130">MSPLHSFLILAGVLLHTSNGYVDFGSLTLPIEPMYQPTPRPNQLPGGIDLRYEILPSMITAVAPSVTIATNGTHQTMYSLHYHHYFSKTRQGRGVFDKRGVFASDPPIATCTPCGGGSVTSTPSGTTTSTVPCTTLTYHGVFDFPPTTTTASCYDTNYSGVFQSSTASTSGLPCCFTIPASCRMNSTMSATTSTSFMASTGVFRSTTTSTTTTISSTIHQRNFLSVSRRDTQQWKLIYIHKHHSHNYQWNHSGHHHDVHFDSGVHTHYNKHGKLFHRFQSALCLAVTVNLLEQRLQLVRHCHFKHDNYNHKLWDCHFNWGKRNIIFLIYANHNHWHCVERRIHFDISLAYHNNSAKYHFGTGTVYLGDTRIVTSGTASGFASNVYGCGTIIATSGTFTGSAEITGCGSGSGTGTLTGTGTVWPAYGGGLISLVTSGTVSGSGNFSGCGILTGSGTFMATTGSPVVISPSTTPTPTTTSRPIKTVSVYLSYCPDPMGANDILRLAGDSNKTSSSMPNGAAQIASKTNSLYSSSSSNSNTTLPANNSTDTNPLCQTCPNSVGVCCPPTVRCAADDGKCPLYALENSGNTINGYLIAQVMNSSAPVAGRKKVRALEKKQQQQQHHKIGSAGEGQDDTATAKGFGGKDLLDLEAGVERQLQRHKEKKRAHRKQF</sequence>
<feature type="region of interest" description="Disordered" evidence="1">
    <location>
        <begin position="651"/>
        <end position="670"/>
    </location>
</feature>
<dbReference type="AlphaFoldDB" id="A0A178Z5P5"/>
<evidence type="ECO:0000313" key="4">
    <source>
        <dbReference type="Proteomes" id="UP000078343"/>
    </source>
</evidence>
<gene>
    <name evidence="3" type="ORF">AYL99_11289</name>
</gene>
<feature type="chain" id="PRO_5008098270" evidence="2">
    <location>
        <begin position="21"/>
        <end position="670"/>
    </location>
</feature>
<reference evidence="3 4" key="1">
    <citation type="submission" date="2016-04" db="EMBL/GenBank/DDBJ databases">
        <title>Draft genome of Fonsecaea erecta CBS 125763.</title>
        <authorList>
            <person name="Weiss V.A."/>
            <person name="Vicente V.A."/>
            <person name="Raittz R.T."/>
            <person name="Moreno L.F."/>
            <person name="De Souza E.M."/>
            <person name="Pedrosa F.O."/>
            <person name="Steffens M.B."/>
            <person name="Faoro H."/>
            <person name="Tadra-Sfeir M.Z."/>
            <person name="Najafzadeh M.J."/>
            <person name="Felipe M.S."/>
            <person name="Teixeira M."/>
            <person name="Sun J."/>
            <person name="Xi L."/>
            <person name="Gomes R."/>
            <person name="De Azevedo C.M."/>
            <person name="Salgado C.G."/>
            <person name="Da Silva M.B."/>
            <person name="Nascimento M.F."/>
            <person name="Queiroz-Telles F."/>
            <person name="Attili D.S."/>
            <person name="Gorbushina A."/>
        </authorList>
    </citation>
    <scope>NUCLEOTIDE SEQUENCE [LARGE SCALE GENOMIC DNA]</scope>
    <source>
        <strain evidence="3 4">CBS 125763</strain>
    </source>
</reference>
<feature type="region of interest" description="Disordered" evidence="1">
    <location>
        <begin position="613"/>
        <end position="641"/>
    </location>
</feature>
<accession>A0A178Z5P5</accession>
<dbReference type="OrthoDB" id="4120877at2759"/>
<dbReference type="GeneID" id="30015457"/>
<keyword evidence="4" id="KW-1185">Reference proteome</keyword>
<dbReference type="EMBL" id="LVYI01000013">
    <property type="protein sequence ID" value="OAP54841.1"/>
    <property type="molecule type" value="Genomic_DNA"/>
</dbReference>
<evidence type="ECO:0000313" key="3">
    <source>
        <dbReference type="EMBL" id="OAP54841.1"/>
    </source>
</evidence>
<evidence type="ECO:0000256" key="1">
    <source>
        <dbReference type="SAM" id="MobiDB-lite"/>
    </source>
</evidence>
<feature type="region of interest" description="Disordered" evidence="1">
    <location>
        <begin position="524"/>
        <end position="544"/>
    </location>
</feature>
<organism evidence="3 4">
    <name type="scientific">Fonsecaea erecta</name>
    <dbReference type="NCBI Taxonomy" id="1367422"/>
    <lineage>
        <taxon>Eukaryota</taxon>
        <taxon>Fungi</taxon>
        <taxon>Dikarya</taxon>
        <taxon>Ascomycota</taxon>
        <taxon>Pezizomycotina</taxon>
        <taxon>Eurotiomycetes</taxon>
        <taxon>Chaetothyriomycetidae</taxon>
        <taxon>Chaetothyriales</taxon>
        <taxon>Herpotrichiellaceae</taxon>
        <taxon>Fonsecaea</taxon>
    </lineage>
</organism>